<protein>
    <recommendedName>
        <fullName evidence="3">histidine kinase</fullName>
        <ecNumber evidence="3">2.7.13.3</ecNumber>
    </recommendedName>
</protein>
<dbReference type="PROSITE" id="PS50109">
    <property type="entry name" value="HIS_KIN"/>
    <property type="match status" value="1"/>
</dbReference>
<evidence type="ECO:0000256" key="1">
    <source>
        <dbReference type="ARBA" id="ARBA00000085"/>
    </source>
</evidence>
<proteinExistence type="predicted"/>
<evidence type="ECO:0000256" key="6">
    <source>
        <dbReference type="ARBA" id="ARBA00022679"/>
    </source>
</evidence>
<keyword evidence="4" id="KW-1003">Cell membrane</keyword>
<dbReference type="RefSeq" id="WP_138126431.1">
    <property type="nucleotide sequence ID" value="NZ_SWLG01000007.1"/>
</dbReference>
<evidence type="ECO:0000256" key="5">
    <source>
        <dbReference type="ARBA" id="ARBA00022553"/>
    </source>
</evidence>
<dbReference type="InterPro" id="IPR050398">
    <property type="entry name" value="HssS/ArlS-like"/>
</dbReference>
<keyword evidence="9 16" id="KW-0418">Kinase</keyword>
<dbReference type="PRINTS" id="PR00344">
    <property type="entry name" value="BCTRLSENSOR"/>
</dbReference>
<keyword evidence="6" id="KW-0808">Transferase</keyword>
<dbReference type="EMBL" id="SWLG01000007">
    <property type="protein sequence ID" value="TLS37089.1"/>
    <property type="molecule type" value="Genomic_DNA"/>
</dbReference>
<dbReference type="FunFam" id="3.30.565.10:FF:000013">
    <property type="entry name" value="Two-component sensor histidine kinase"/>
    <property type="match status" value="1"/>
</dbReference>
<dbReference type="PANTHER" id="PTHR45528">
    <property type="entry name" value="SENSOR HISTIDINE KINASE CPXA"/>
    <property type="match status" value="1"/>
</dbReference>
<organism evidence="16 17">
    <name type="scientific">Exobacillus caeni</name>
    <dbReference type="NCBI Taxonomy" id="2574798"/>
    <lineage>
        <taxon>Bacteria</taxon>
        <taxon>Bacillati</taxon>
        <taxon>Bacillota</taxon>
        <taxon>Bacilli</taxon>
        <taxon>Bacillales</taxon>
        <taxon>Guptibacillaceae</taxon>
        <taxon>Exobacillus</taxon>
    </lineage>
</organism>
<keyword evidence="8" id="KW-0547">Nucleotide-binding</keyword>
<dbReference type="SMART" id="SM00388">
    <property type="entry name" value="HisKA"/>
    <property type="match status" value="1"/>
</dbReference>
<evidence type="ECO:0000256" key="4">
    <source>
        <dbReference type="ARBA" id="ARBA00022475"/>
    </source>
</evidence>
<evidence type="ECO:0000256" key="14">
    <source>
        <dbReference type="SAM" id="Phobius"/>
    </source>
</evidence>
<comment type="subcellular location">
    <subcellularLocation>
        <location evidence="2">Cell membrane</location>
        <topology evidence="2">Multi-pass membrane protein</topology>
    </subcellularLocation>
</comment>
<keyword evidence="7 14" id="KW-0812">Transmembrane</keyword>
<dbReference type="Gene3D" id="1.10.287.130">
    <property type="match status" value="1"/>
</dbReference>
<keyword evidence="11 14" id="KW-1133">Transmembrane helix</keyword>
<dbReference type="SUPFAM" id="SSF47384">
    <property type="entry name" value="Homodimeric domain of signal transducing histidine kinase"/>
    <property type="match status" value="1"/>
</dbReference>
<evidence type="ECO:0000256" key="12">
    <source>
        <dbReference type="ARBA" id="ARBA00023012"/>
    </source>
</evidence>
<evidence type="ECO:0000256" key="3">
    <source>
        <dbReference type="ARBA" id="ARBA00012438"/>
    </source>
</evidence>
<dbReference type="GO" id="GO:0005524">
    <property type="term" value="F:ATP binding"/>
    <property type="evidence" value="ECO:0007669"/>
    <property type="project" value="UniProtKB-KW"/>
</dbReference>
<dbReference type="InterPro" id="IPR003594">
    <property type="entry name" value="HATPase_dom"/>
</dbReference>
<reference evidence="16 17" key="1">
    <citation type="submission" date="2019-04" db="EMBL/GenBank/DDBJ databases">
        <title>Bacillus caeni sp. nov., a bacterium isolated from mangrove sediment.</title>
        <authorList>
            <person name="Huang H."/>
            <person name="Mo K."/>
            <person name="Hu Y."/>
        </authorList>
    </citation>
    <scope>NUCLEOTIDE SEQUENCE [LARGE SCALE GENOMIC DNA]</scope>
    <source>
        <strain evidence="16 17">HB172195</strain>
    </source>
</reference>
<gene>
    <name evidence="16" type="ORF">FCL54_11210</name>
</gene>
<dbReference type="PANTHER" id="PTHR45528:SF1">
    <property type="entry name" value="SENSOR HISTIDINE KINASE CPXA"/>
    <property type="match status" value="1"/>
</dbReference>
<dbReference type="InterPro" id="IPR036890">
    <property type="entry name" value="HATPase_C_sf"/>
</dbReference>
<keyword evidence="12" id="KW-0902">Two-component regulatory system</keyword>
<dbReference type="OrthoDB" id="9792991at2"/>
<evidence type="ECO:0000256" key="2">
    <source>
        <dbReference type="ARBA" id="ARBA00004651"/>
    </source>
</evidence>
<keyword evidence="5" id="KW-0597">Phosphoprotein</keyword>
<feature type="transmembrane region" description="Helical" evidence="14">
    <location>
        <begin position="270"/>
        <end position="291"/>
    </location>
</feature>
<dbReference type="Proteomes" id="UP000308230">
    <property type="component" value="Unassembled WGS sequence"/>
</dbReference>
<feature type="domain" description="Histidine kinase" evidence="15">
    <location>
        <begin position="522"/>
        <end position="736"/>
    </location>
</feature>
<dbReference type="CDD" id="cd00082">
    <property type="entry name" value="HisKA"/>
    <property type="match status" value="1"/>
</dbReference>
<dbReference type="InterPro" id="IPR003661">
    <property type="entry name" value="HisK_dim/P_dom"/>
</dbReference>
<sequence>MDTKWKNRGGIAIWLILLTFGISGVLSFVNMGGNYLQPGYFNTPEFQSRLDQFNSYVSMFELNDITVQKAKESITVSEAEIEEHRYRYGDLNAQISNIKSQYEAQIEEATTAGNEEAAAAYRKERDKKIDDITKNFESDEYVEQKVRKEKEKELEQYFTDRKAIHSEFERLKGSFDFYLKNTETGTVFTNIKLPEGTSAEEYFDEKNMLFSKHYAEFPYVPSYELSFPGSEELLNQQSGESFAGYVGIPESASSANQIISDYNNYKRGKIVFFVYMIASIASLVLVIYGLKKRKVEFSEVEGWRPYYNRLPIDVRGALFIIVGFGALLSLSFVSNFRYLSFDRMYYNAVGDLVAGLVFAALLVGLTLLQGKFLLEVLKDRSLFKEQWKKALFHKGWQGLQDAFLNRRTGTQFFLLLTVVFGLGFAAVVIGAEPAFLVVYVPVVAIVGIPLMIILIRAIGYFNRIVMKTDELAAGTLGPDLPIRGKSVLANLAENINDLKQGVKLSQKQQAKSERLKTELITNVSHDLRTPLTSIITYTELLKKTDLVNEERDAYLEIIDRKSKRLKLLIEDLFEVSKMTSGNIELVKEKVDLNQLLQQALAEHENTISDSSLAFKVTSPDQPIYAVVDGQKLWRVFDNLIGNILKYSLEKSRVYLSVKELDDEAVITFKNVSKYELSDNIDELFERFKRGDTSRHTDGSGLGLAIAKSIVDLHDGSMDIDVDGDLFKVTLRLKTIKN</sequence>
<dbReference type="InterPro" id="IPR005467">
    <property type="entry name" value="His_kinase_dom"/>
</dbReference>
<comment type="catalytic activity">
    <reaction evidence="1">
        <text>ATP + protein L-histidine = ADP + protein N-phospho-L-histidine.</text>
        <dbReference type="EC" id="2.7.13.3"/>
    </reaction>
</comment>
<evidence type="ECO:0000259" key="15">
    <source>
        <dbReference type="PROSITE" id="PS50109"/>
    </source>
</evidence>
<dbReference type="Pfam" id="PF02518">
    <property type="entry name" value="HATPase_c"/>
    <property type="match status" value="1"/>
</dbReference>
<feature type="transmembrane region" description="Helical" evidence="14">
    <location>
        <begin position="437"/>
        <end position="458"/>
    </location>
</feature>
<dbReference type="GO" id="GO:0000155">
    <property type="term" value="F:phosphorelay sensor kinase activity"/>
    <property type="evidence" value="ECO:0007669"/>
    <property type="project" value="InterPro"/>
</dbReference>
<evidence type="ECO:0000313" key="16">
    <source>
        <dbReference type="EMBL" id="TLS37089.1"/>
    </source>
</evidence>
<dbReference type="InterPro" id="IPR036097">
    <property type="entry name" value="HisK_dim/P_sf"/>
</dbReference>
<name>A0A5R9F3L7_9BACL</name>
<evidence type="ECO:0000256" key="7">
    <source>
        <dbReference type="ARBA" id="ARBA00022692"/>
    </source>
</evidence>
<evidence type="ECO:0000256" key="10">
    <source>
        <dbReference type="ARBA" id="ARBA00022840"/>
    </source>
</evidence>
<comment type="caution">
    <text evidence="16">The sequence shown here is derived from an EMBL/GenBank/DDBJ whole genome shotgun (WGS) entry which is preliminary data.</text>
</comment>
<dbReference type="SUPFAM" id="SSF55874">
    <property type="entry name" value="ATPase domain of HSP90 chaperone/DNA topoisomerase II/histidine kinase"/>
    <property type="match status" value="1"/>
</dbReference>
<feature type="transmembrane region" description="Helical" evidence="14">
    <location>
        <begin position="312"/>
        <end position="332"/>
    </location>
</feature>
<keyword evidence="17" id="KW-1185">Reference proteome</keyword>
<feature type="transmembrane region" description="Helical" evidence="14">
    <location>
        <begin position="412"/>
        <end position="431"/>
    </location>
</feature>
<evidence type="ECO:0000256" key="9">
    <source>
        <dbReference type="ARBA" id="ARBA00022777"/>
    </source>
</evidence>
<evidence type="ECO:0000313" key="17">
    <source>
        <dbReference type="Proteomes" id="UP000308230"/>
    </source>
</evidence>
<dbReference type="Pfam" id="PF00512">
    <property type="entry name" value="HisKA"/>
    <property type="match status" value="1"/>
</dbReference>
<evidence type="ECO:0000256" key="13">
    <source>
        <dbReference type="ARBA" id="ARBA00023136"/>
    </source>
</evidence>
<dbReference type="Gene3D" id="3.30.565.10">
    <property type="entry name" value="Histidine kinase-like ATPase, C-terminal domain"/>
    <property type="match status" value="1"/>
</dbReference>
<dbReference type="InterPro" id="IPR004358">
    <property type="entry name" value="Sig_transdc_His_kin-like_C"/>
</dbReference>
<evidence type="ECO:0000256" key="11">
    <source>
        <dbReference type="ARBA" id="ARBA00022989"/>
    </source>
</evidence>
<dbReference type="SMART" id="SM00387">
    <property type="entry name" value="HATPase_c"/>
    <property type="match status" value="1"/>
</dbReference>
<accession>A0A5R9F3L7</accession>
<dbReference type="GO" id="GO:0005886">
    <property type="term" value="C:plasma membrane"/>
    <property type="evidence" value="ECO:0007669"/>
    <property type="project" value="UniProtKB-SubCell"/>
</dbReference>
<dbReference type="AlphaFoldDB" id="A0A5R9F3L7"/>
<feature type="transmembrane region" description="Helical" evidence="14">
    <location>
        <begin position="352"/>
        <end position="374"/>
    </location>
</feature>
<keyword evidence="13 14" id="KW-0472">Membrane</keyword>
<dbReference type="FunFam" id="1.10.287.130:FF:000008">
    <property type="entry name" value="Two-component sensor histidine kinase"/>
    <property type="match status" value="1"/>
</dbReference>
<evidence type="ECO:0000256" key="8">
    <source>
        <dbReference type="ARBA" id="ARBA00022741"/>
    </source>
</evidence>
<dbReference type="EC" id="2.7.13.3" evidence="3"/>
<keyword evidence="10" id="KW-0067">ATP-binding</keyword>